<reference evidence="2" key="1">
    <citation type="journal article" date="2019" name="Int. J. Syst. Evol. Microbiol.">
        <title>The Global Catalogue of Microorganisms (GCM) 10K type strain sequencing project: providing services to taxonomists for standard genome sequencing and annotation.</title>
        <authorList>
            <consortium name="The Broad Institute Genomics Platform"/>
            <consortium name="The Broad Institute Genome Sequencing Center for Infectious Disease"/>
            <person name="Wu L."/>
            <person name="Ma J."/>
        </authorList>
    </citation>
    <scope>NUCLEOTIDE SEQUENCE [LARGE SCALE GENOMIC DNA]</scope>
    <source>
        <strain evidence="2">JCM 17923</strain>
    </source>
</reference>
<protein>
    <recommendedName>
        <fullName evidence="3">T9SS type A sorting domain-containing protein</fullName>
    </recommendedName>
</protein>
<evidence type="ECO:0000313" key="2">
    <source>
        <dbReference type="Proteomes" id="UP001501153"/>
    </source>
</evidence>
<name>A0ABP8IF32_9BACT</name>
<organism evidence="1 2">
    <name type="scientific">Hymenobacter saemangeumensis</name>
    <dbReference type="NCBI Taxonomy" id="1084522"/>
    <lineage>
        <taxon>Bacteria</taxon>
        <taxon>Pseudomonadati</taxon>
        <taxon>Bacteroidota</taxon>
        <taxon>Cytophagia</taxon>
        <taxon>Cytophagales</taxon>
        <taxon>Hymenobacteraceae</taxon>
        <taxon>Hymenobacter</taxon>
    </lineage>
</organism>
<evidence type="ECO:0000313" key="1">
    <source>
        <dbReference type="EMBL" id="GAA4357439.1"/>
    </source>
</evidence>
<dbReference type="InterPro" id="IPR026444">
    <property type="entry name" value="Secre_tail"/>
</dbReference>
<dbReference type="RefSeq" id="WP_345236110.1">
    <property type="nucleotide sequence ID" value="NZ_BAABGZ010000023.1"/>
</dbReference>
<proteinExistence type="predicted"/>
<dbReference type="InterPro" id="IPR013783">
    <property type="entry name" value="Ig-like_fold"/>
</dbReference>
<keyword evidence="2" id="KW-1185">Reference proteome</keyword>
<dbReference type="Gene3D" id="2.60.40.10">
    <property type="entry name" value="Immunoglobulins"/>
    <property type="match status" value="1"/>
</dbReference>
<sequence length="342" mass="36881">MTLYPRLPALISAARPLLYLQLCLLVFGAKAQPVPRAVVVEHFTNTLCGVCASRNPGFYANLRQQPGALHIAYHPSSPYRACVFSQQNTAENDARTNYYGVYGGTPRLVVNGAEIPATQDYASAALFGPFQGQTTPLAVSVALRPAGPDSITATIRIATRAAHSYSGLNLYVALVEDTVGYAAPNGEQRHFDVFRRSFTGNSPLAFTPGAGAGSEVLIERTVYKNPAWASRRLYAIALVQDASRALVQAGASARFRAVVTAAAGRADLPDFQVYPNPASDEVWLGADFQNCRLELYNLLGKQLPAPQGKVGTLQLGHLAPGHYLLRATAPDGRRYHTRLVKQ</sequence>
<gene>
    <name evidence="1" type="ORF">GCM10023185_22160</name>
</gene>
<evidence type="ECO:0008006" key="3">
    <source>
        <dbReference type="Google" id="ProtNLM"/>
    </source>
</evidence>
<dbReference type="NCBIfam" id="TIGR04183">
    <property type="entry name" value="Por_Secre_tail"/>
    <property type="match status" value="1"/>
</dbReference>
<dbReference type="EMBL" id="BAABGZ010000023">
    <property type="protein sequence ID" value="GAA4357439.1"/>
    <property type="molecule type" value="Genomic_DNA"/>
</dbReference>
<accession>A0ABP8IF32</accession>
<dbReference type="Proteomes" id="UP001501153">
    <property type="component" value="Unassembled WGS sequence"/>
</dbReference>
<comment type="caution">
    <text evidence="1">The sequence shown here is derived from an EMBL/GenBank/DDBJ whole genome shotgun (WGS) entry which is preliminary data.</text>
</comment>